<accession>A0A382BZQ2</accession>
<evidence type="ECO:0000256" key="4">
    <source>
        <dbReference type="ARBA" id="ARBA00023027"/>
    </source>
</evidence>
<evidence type="ECO:0000256" key="2">
    <source>
        <dbReference type="ARBA" id="ARBA00022777"/>
    </source>
</evidence>
<dbReference type="SUPFAM" id="SSF111331">
    <property type="entry name" value="NAD kinase/diacylglycerol kinase-like"/>
    <property type="match status" value="1"/>
</dbReference>
<organism evidence="5">
    <name type="scientific">marine metagenome</name>
    <dbReference type="NCBI Taxonomy" id="408172"/>
    <lineage>
        <taxon>unclassified sequences</taxon>
        <taxon>metagenomes</taxon>
        <taxon>ecological metagenomes</taxon>
    </lineage>
</organism>
<keyword evidence="2" id="KW-0418">Kinase</keyword>
<dbReference type="PANTHER" id="PTHR20275:SF0">
    <property type="entry name" value="NAD KINASE"/>
    <property type="match status" value="1"/>
</dbReference>
<keyword evidence="4" id="KW-0520">NAD</keyword>
<keyword evidence="1" id="KW-0808">Transferase</keyword>
<proteinExistence type="inferred from homology"/>
<dbReference type="Pfam" id="PF20143">
    <property type="entry name" value="NAD_kinase_C"/>
    <property type="match status" value="1"/>
</dbReference>
<dbReference type="EMBL" id="UINC01032058">
    <property type="protein sequence ID" value="SVB19089.1"/>
    <property type="molecule type" value="Genomic_DNA"/>
</dbReference>
<dbReference type="PANTHER" id="PTHR20275">
    <property type="entry name" value="NAD KINASE"/>
    <property type="match status" value="1"/>
</dbReference>
<protein>
    <recommendedName>
        <fullName evidence="6">NAD kinase</fullName>
    </recommendedName>
</protein>
<evidence type="ECO:0000256" key="3">
    <source>
        <dbReference type="ARBA" id="ARBA00022857"/>
    </source>
</evidence>
<dbReference type="InterPro" id="IPR002504">
    <property type="entry name" value="NADK"/>
</dbReference>
<dbReference type="Gene3D" id="3.40.50.10330">
    <property type="entry name" value="Probable inorganic polyphosphate/atp-NAD kinase, domain 1"/>
    <property type="match status" value="1"/>
</dbReference>
<gene>
    <name evidence="5" type="ORF">METZ01_LOCUS171943</name>
</gene>
<dbReference type="AlphaFoldDB" id="A0A382BZQ2"/>
<dbReference type="GO" id="GO:0006741">
    <property type="term" value="P:NADP+ biosynthetic process"/>
    <property type="evidence" value="ECO:0007669"/>
    <property type="project" value="InterPro"/>
</dbReference>
<reference evidence="5" key="1">
    <citation type="submission" date="2018-05" db="EMBL/GenBank/DDBJ databases">
        <authorList>
            <person name="Lanie J.A."/>
            <person name="Ng W.-L."/>
            <person name="Kazmierczak K.M."/>
            <person name="Andrzejewski T.M."/>
            <person name="Davidsen T.M."/>
            <person name="Wayne K.J."/>
            <person name="Tettelin H."/>
            <person name="Glass J.I."/>
            <person name="Rusch D."/>
            <person name="Podicherti R."/>
            <person name="Tsui H.-C.T."/>
            <person name="Winkler M.E."/>
        </authorList>
    </citation>
    <scope>NUCLEOTIDE SEQUENCE</scope>
</reference>
<dbReference type="HAMAP" id="MF_00361">
    <property type="entry name" value="NAD_kinase"/>
    <property type="match status" value="1"/>
</dbReference>
<name>A0A382BZQ2_9ZZZZ</name>
<evidence type="ECO:0000313" key="5">
    <source>
        <dbReference type="EMBL" id="SVB19089.1"/>
    </source>
</evidence>
<keyword evidence="3" id="KW-0521">NADP</keyword>
<dbReference type="InterPro" id="IPR017438">
    <property type="entry name" value="ATP-NAD_kinase_N"/>
</dbReference>
<evidence type="ECO:0000256" key="1">
    <source>
        <dbReference type="ARBA" id="ARBA00022679"/>
    </source>
</evidence>
<dbReference type="Gene3D" id="2.60.200.30">
    <property type="entry name" value="Probable inorganic polyphosphate/atp-NAD kinase, domain 2"/>
    <property type="match status" value="1"/>
</dbReference>
<dbReference type="InterPro" id="IPR016064">
    <property type="entry name" value="NAD/diacylglycerol_kinase_sf"/>
</dbReference>
<dbReference type="GO" id="GO:0003951">
    <property type="term" value="F:NAD+ kinase activity"/>
    <property type="evidence" value="ECO:0007669"/>
    <property type="project" value="InterPro"/>
</dbReference>
<evidence type="ECO:0008006" key="6">
    <source>
        <dbReference type="Google" id="ProtNLM"/>
    </source>
</evidence>
<dbReference type="GO" id="GO:0019674">
    <property type="term" value="P:NAD+ metabolic process"/>
    <property type="evidence" value="ECO:0007669"/>
    <property type="project" value="InterPro"/>
</dbReference>
<sequence length="272" mass="29625">MPKILNWAKEKGLEAYITTRIMNHKKGAGLTQNVINSKDEIGALDFMLVLGGDGTFLSMARAIQHRQTPILGIHLGDLGFLAKVTLKDLFNRLGQVADGDFILEKCMMVRASINKNGKTIHHIGLNDFVLSNGESHRMLSANVKVNQELVGRYTADGLIIATPTGSTAYSLSAGGPIVAPAVDSLVITPISAHSLTSRPLVVPANSTIVMEFPNTEESILFIADGQIHESLDPSCIVEITKADYDVSLIDFKDCDYFQTLRTKMGWGRRGEN</sequence>
<dbReference type="InterPro" id="IPR017437">
    <property type="entry name" value="ATP-NAD_kinase_PpnK-typ_C"/>
</dbReference>
<dbReference type="Pfam" id="PF01513">
    <property type="entry name" value="NAD_kinase"/>
    <property type="match status" value="1"/>
</dbReference>